<reference evidence="2" key="1">
    <citation type="submission" date="2025-08" db="UniProtKB">
        <authorList>
            <consortium name="RefSeq"/>
        </authorList>
    </citation>
    <scope>IDENTIFICATION</scope>
    <source>
        <strain evidence="2">Nigerian</strain>
        <tissue evidence="2">Liver and blood</tissue>
    </source>
</reference>
<name>A0A8J1JZ85_XENTR</name>
<sequence length="223" mass="24391">MVSWKILGDLATGFEVQENRFLTVYKRNRIINLLFILSGASLTNGIVAKSLELDCWRTGRGPSRGKAGKGPSHLRAGTRKIGTYTHPYQPGDIVLVRRLHPKKGGTTPYGDPTTVIAITRTTVLTSDSNQWIHAMCLKRASGKVTPQDTPSLDDGDCPLWPHLVLAPGNSGHICKILVLGGFVYFIIFLSTMCAYHPEELPWSYGQSPHRPNGNITVHGTGCS</sequence>
<evidence type="ECO:0000313" key="2">
    <source>
        <dbReference type="RefSeq" id="XP_031761816.1"/>
    </source>
</evidence>
<proteinExistence type="predicted"/>
<evidence type="ECO:0000313" key="1">
    <source>
        <dbReference type="Proteomes" id="UP000008143"/>
    </source>
</evidence>
<dbReference type="GeneID" id="116412219"/>
<dbReference type="OrthoDB" id="9909609at2759"/>
<dbReference type="Xenbase" id="XB-GENE-29098287">
    <property type="gene designation" value="LOC116412219"/>
</dbReference>
<dbReference type="KEGG" id="xtr:116412219"/>
<evidence type="ECO:0000313" key="3">
    <source>
        <dbReference type="Xenbase" id="XB-GENE-29098287"/>
    </source>
</evidence>
<dbReference type="Gene3D" id="2.30.30.850">
    <property type="match status" value="1"/>
</dbReference>
<dbReference type="AlphaFoldDB" id="A0A8J1JZ85"/>
<accession>A0A8J1JZ85</accession>
<protein>
    <submittedName>
        <fullName evidence="2">Uncharacterized protein LOC116412219 isoform X1</fullName>
    </submittedName>
</protein>
<keyword evidence="1" id="KW-1185">Reference proteome</keyword>
<gene>
    <name evidence="2 3" type="primary">LOC116412219</name>
</gene>
<dbReference type="Proteomes" id="UP000008143">
    <property type="component" value="Chromosome 7"/>
</dbReference>
<dbReference type="AGR" id="Xenbase:XB-GENE-29098287"/>
<organism evidence="1 2">
    <name type="scientific">Xenopus tropicalis</name>
    <name type="common">Western clawed frog</name>
    <name type="synonym">Silurana tropicalis</name>
    <dbReference type="NCBI Taxonomy" id="8364"/>
    <lineage>
        <taxon>Eukaryota</taxon>
        <taxon>Metazoa</taxon>
        <taxon>Chordata</taxon>
        <taxon>Craniata</taxon>
        <taxon>Vertebrata</taxon>
        <taxon>Euteleostomi</taxon>
        <taxon>Amphibia</taxon>
        <taxon>Batrachia</taxon>
        <taxon>Anura</taxon>
        <taxon>Pipoidea</taxon>
        <taxon>Pipidae</taxon>
        <taxon>Xenopodinae</taxon>
        <taxon>Xenopus</taxon>
        <taxon>Silurana</taxon>
    </lineage>
</organism>
<dbReference type="RefSeq" id="XP_031761816.1">
    <property type="nucleotide sequence ID" value="XM_031905956.1"/>
</dbReference>